<sequence length="278" mass="31034">MASTTSRKPTTGTVSGTTALAYWGDELRFYREQAGLTQEQLGRAIHMSPSMIAMVETGRRAPRTEFIKACDSVLGTNGALARLWKRIIKHSYLEWFRPFVEVESEATEMLEYEPQAVPGLLQTEDYARAQIKTGRVRDSDEEIERHVAARMSRQEILTRSDPPLLWVILDEAVLRRPVGGTEVMRDQLARLVHISRSTHIVLQVLPFAVGAHGGMSGPMTLFTLPDETKLVYAEAFGGGQIIGLPEEVENCRLRLDLMRACALPPDDSVRMIADLIGE</sequence>
<dbReference type="SUPFAM" id="SSF47413">
    <property type="entry name" value="lambda repressor-like DNA-binding domains"/>
    <property type="match status" value="1"/>
</dbReference>
<keyword evidence="3" id="KW-1185">Reference proteome</keyword>
<dbReference type="Pfam" id="PF13560">
    <property type="entry name" value="HTH_31"/>
    <property type="match status" value="1"/>
</dbReference>
<comment type="caution">
    <text evidence="2">The sequence shown here is derived from an EMBL/GenBank/DDBJ whole genome shotgun (WGS) entry which is preliminary data.</text>
</comment>
<organism evidence="2 3">
    <name type="scientific">Actinoallomurus vinaceus</name>
    <dbReference type="NCBI Taxonomy" id="1080074"/>
    <lineage>
        <taxon>Bacteria</taxon>
        <taxon>Bacillati</taxon>
        <taxon>Actinomycetota</taxon>
        <taxon>Actinomycetes</taxon>
        <taxon>Streptosporangiales</taxon>
        <taxon>Thermomonosporaceae</taxon>
        <taxon>Actinoallomurus</taxon>
    </lineage>
</organism>
<dbReference type="InterPro" id="IPR043917">
    <property type="entry name" value="DUF5753"/>
</dbReference>
<reference evidence="3" key="1">
    <citation type="journal article" date="2019" name="Int. J. Syst. Evol. Microbiol.">
        <title>The Global Catalogue of Microorganisms (GCM) 10K type strain sequencing project: providing services to taxonomists for standard genome sequencing and annotation.</title>
        <authorList>
            <consortium name="The Broad Institute Genomics Platform"/>
            <consortium name="The Broad Institute Genome Sequencing Center for Infectious Disease"/>
            <person name="Wu L."/>
            <person name="Ma J."/>
        </authorList>
    </citation>
    <scope>NUCLEOTIDE SEQUENCE [LARGE SCALE GENOMIC DNA]</scope>
    <source>
        <strain evidence="3">JCM 17939</strain>
    </source>
</reference>
<proteinExistence type="predicted"/>
<dbReference type="EMBL" id="BAABHK010000003">
    <property type="protein sequence ID" value="GAA4624951.1"/>
    <property type="molecule type" value="Genomic_DNA"/>
</dbReference>
<dbReference type="SMART" id="SM00530">
    <property type="entry name" value="HTH_XRE"/>
    <property type="match status" value="1"/>
</dbReference>
<protein>
    <submittedName>
        <fullName evidence="2">Helix-turn-helix transcriptional regulator</fullName>
    </submittedName>
</protein>
<feature type="domain" description="HTH cro/C1-type" evidence="1">
    <location>
        <begin position="27"/>
        <end position="81"/>
    </location>
</feature>
<evidence type="ECO:0000259" key="1">
    <source>
        <dbReference type="PROSITE" id="PS50943"/>
    </source>
</evidence>
<dbReference type="PROSITE" id="PS50943">
    <property type="entry name" value="HTH_CROC1"/>
    <property type="match status" value="1"/>
</dbReference>
<dbReference type="RefSeq" id="WP_345431094.1">
    <property type="nucleotide sequence ID" value="NZ_BAABHK010000003.1"/>
</dbReference>
<dbReference type="Gene3D" id="1.10.260.40">
    <property type="entry name" value="lambda repressor-like DNA-binding domains"/>
    <property type="match status" value="1"/>
</dbReference>
<dbReference type="Pfam" id="PF19054">
    <property type="entry name" value="DUF5753"/>
    <property type="match status" value="1"/>
</dbReference>
<gene>
    <name evidence="2" type="ORF">GCM10023196_027200</name>
</gene>
<dbReference type="InterPro" id="IPR010982">
    <property type="entry name" value="Lambda_DNA-bd_dom_sf"/>
</dbReference>
<dbReference type="Proteomes" id="UP001501442">
    <property type="component" value="Unassembled WGS sequence"/>
</dbReference>
<evidence type="ECO:0000313" key="3">
    <source>
        <dbReference type="Proteomes" id="UP001501442"/>
    </source>
</evidence>
<dbReference type="CDD" id="cd00093">
    <property type="entry name" value="HTH_XRE"/>
    <property type="match status" value="1"/>
</dbReference>
<name>A0ABP8U992_9ACTN</name>
<evidence type="ECO:0000313" key="2">
    <source>
        <dbReference type="EMBL" id="GAA4624951.1"/>
    </source>
</evidence>
<accession>A0ABP8U992</accession>
<dbReference type="InterPro" id="IPR001387">
    <property type="entry name" value="Cro/C1-type_HTH"/>
</dbReference>